<keyword evidence="9" id="KW-0443">Lipid metabolism</keyword>
<dbReference type="InterPro" id="IPR037185">
    <property type="entry name" value="EmrE-like"/>
</dbReference>
<keyword evidence="2" id="KW-1003">Cell membrane</keyword>
<dbReference type="GO" id="GO:0022857">
    <property type="term" value="F:transmembrane transporter activity"/>
    <property type="evidence" value="ECO:0007669"/>
    <property type="project" value="InterPro"/>
</dbReference>
<keyword evidence="10 11" id="KW-0472">Membrane</keyword>
<organism evidence="13 14">
    <name type="scientific">Nitrosospira multiformis</name>
    <dbReference type="NCBI Taxonomy" id="1231"/>
    <lineage>
        <taxon>Bacteria</taxon>
        <taxon>Pseudomonadati</taxon>
        <taxon>Pseudomonadota</taxon>
        <taxon>Betaproteobacteria</taxon>
        <taxon>Nitrosomonadales</taxon>
        <taxon>Nitrosomonadaceae</taxon>
        <taxon>Nitrosospira</taxon>
    </lineage>
</organism>
<evidence type="ECO:0000256" key="7">
    <source>
        <dbReference type="ARBA" id="ARBA00022985"/>
    </source>
</evidence>
<comment type="caution">
    <text evidence="13">The sequence shown here is derived from an EMBL/GenBank/DDBJ whole genome shotgun (WGS) entry which is preliminary data.</text>
</comment>
<evidence type="ECO:0000256" key="1">
    <source>
        <dbReference type="ARBA" id="ARBA00004651"/>
    </source>
</evidence>
<evidence type="ECO:0000256" key="6">
    <source>
        <dbReference type="ARBA" id="ARBA00022692"/>
    </source>
</evidence>
<keyword evidence="4" id="KW-0997">Cell inner membrane</keyword>
<evidence type="ECO:0000256" key="2">
    <source>
        <dbReference type="ARBA" id="ARBA00022475"/>
    </source>
</evidence>
<dbReference type="PANTHER" id="PTHR30561:SF9">
    <property type="entry name" value="4-AMINO-4-DEOXY-L-ARABINOSE-PHOSPHOUNDECAPRENOL FLIPPASE SUBUNIT ARNF-RELATED"/>
    <property type="match status" value="1"/>
</dbReference>
<evidence type="ECO:0000259" key="12">
    <source>
        <dbReference type="Pfam" id="PF00892"/>
    </source>
</evidence>
<feature type="transmembrane region" description="Helical" evidence="11">
    <location>
        <begin position="148"/>
        <end position="168"/>
    </location>
</feature>
<feature type="transmembrane region" description="Helical" evidence="11">
    <location>
        <begin position="122"/>
        <end position="141"/>
    </location>
</feature>
<accession>A0A2T5I5R9</accession>
<keyword evidence="5" id="KW-0441">Lipid A biosynthesis</keyword>
<dbReference type="PANTHER" id="PTHR30561">
    <property type="entry name" value="SMR FAMILY PROTON-DEPENDENT DRUG EFFLUX TRANSPORTER SUGE"/>
    <property type="match status" value="1"/>
</dbReference>
<dbReference type="InterPro" id="IPR000390">
    <property type="entry name" value="Small_drug/metabolite_transptr"/>
</dbReference>
<proteinExistence type="predicted"/>
<feature type="domain" description="EamA" evidence="12">
    <location>
        <begin position="123"/>
        <end position="191"/>
    </location>
</feature>
<name>A0A2T5I5R9_9PROT</name>
<evidence type="ECO:0000313" key="14">
    <source>
        <dbReference type="Proteomes" id="UP000244152"/>
    </source>
</evidence>
<dbReference type="GO" id="GO:0009245">
    <property type="term" value="P:lipid A biosynthetic process"/>
    <property type="evidence" value="ECO:0007669"/>
    <property type="project" value="UniProtKB-KW"/>
</dbReference>
<dbReference type="InterPro" id="IPR000620">
    <property type="entry name" value="EamA_dom"/>
</dbReference>
<evidence type="ECO:0000256" key="10">
    <source>
        <dbReference type="ARBA" id="ARBA00023136"/>
    </source>
</evidence>
<sequence>MGVARLIVKEQLTRIRTLYVKMNPPIQRALQVFGPLWKRIISKITFFSRDRRFELNLKLRQGCEEKMSERFDLAGHFYIFLTLLFTVYGQLVLKWQVGQAGSMPEGGTDKILFLLQQFFNPWIISGLFAAFLASLAWMAVMTRFELNYAYPFMSLAFIIVMLFSVVFLNEALTLQGILGTLMVVAGLVVIARA</sequence>
<keyword evidence="3" id="KW-0444">Lipid biosynthesis</keyword>
<reference evidence="13 14" key="1">
    <citation type="submission" date="2018-04" db="EMBL/GenBank/DDBJ databases">
        <title>Active sludge and wastewater microbial communities from Klosterneuburg, Austria.</title>
        <authorList>
            <person name="Wagner M."/>
        </authorList>
    </citation>
    <scope>NUCLEOTIDE SEQUENCE [LARGE SCALE GENOMIC DNA]</scope>
    <source>
        <strain evidence="13 14">Nl12</strain>
    </source>
</reference>
<dbReference type="EMBL" id="QAOK01000033">
    <property type="protein sequence ID" value="PTQ79160.1"/>
    <property type="molecule type" value="Genomic_DNA"/>
</dbReference>
<keyword evidence="6 11" id="KW-0812">Transmembrane</keyword>
<evidence type="ECO:0000256" key="4">
    <source>
        <dbReference type="ARBA" id="ARBA00022519"/>
    </source>
</evidence>
<keyword evidence="7" id="KW-0448">Lipopolysaccharide biosynthesis</keyword>
<evidence type="ECO:0000256" key="11">
    <source>
        <dbReference type="SAM" id="Phobius"/>
    </source>
</evidence>
<evidence type="ECO:0000313" key="13">
    <source>
        <dbReference type="EMBL" id="PTQ79160.1"/>
    </source>
</evidence>
<feature type="transmembrane region" description="Helical" evidence="11">
    <location>
        <begin position="75"/>
        <end position="93"/>
    </location>
</feature>
<dbReference type="Gene3D" id="1.10.3730.20">
    <property type="match status" value="1"/>
</dbReference>
<evidence type="ECO:0000256" key="5">
    <source>
        <dbReference type="ARBA" id="ARBA00022556"/>
    </source>
</evidence>
<evidence type="ECO:0000256" key="3">
    <source>
        <dbReference type="ARBA" id="ARBA00022516"/>
    </source>
</evidence>
<dbReference type="AlphaFoldDB" id="A0A2T5I5R9"/>
<dbReference type="Pfam" id="PF00892">
    <property type="entry name" value="EamA"/>
    <property type="match status" value="1"/>
</dbReference>
<protein>
    <submittedName>
        <fullName evidence="13">EamA-like transporter family protein</fullName>
    </submittedName>
</protein>
<dbReference type="SUPFAM" id="SSF103481">
    <property type="entry name" value="Multidrug resistance efflux transporter EmrE"/>
    <property type="match status" value="1"/>
</dbReference>
<dbReference type="Proteomes" id="UP000244152">
    <property type="component" value="Unassembled WGS sequence"/>
</dbReference>
<comment type="subcellular location">
    <subcellularLocation>
        <location evidence="1">Cell membrane</location>
        <topology evidence="1">Multi-pass membrane protein</topology>
    </subcellularLocation>
</comment>
<evidence type="ECO:0000256" key="8">
    <source>
        <dbReference type="ARBA" id="ARBA00022989"/>
    </source>
</evidence>
<dbReference type="GO" id="GO:0005886">
    <property type="term" value="C:plasma membrane"/>
    <property type="evidence" value="ECO:0007669"/>
    <property type="project" value="UniProtKB-SubCell"/>
</dbReference>
<evidence type="ECO:0000256" key="9">
    <source>
        <dbReference type="ARBA" id="ARBA00023098"/>
    </source>
</evidence>
<dbReference type="GO" id="GO:0009103">
    <property type="term" value="P:lipopolysaccharide biosynthetic process"/>
    <property type="evidence" value="ECO:0007669"/>
    <property type="project" value="UniProtKB-KW"/>
</dbReference>
<feature type="transmembrane region" description="Helical" evidence="11">
    <location>
        <begin position="174"/>
        <end position="191"/>
    </location>
</feature>
<gene>
    <name evidence="13" type="ORF">C8R21_13324</name>
</gene>
<keyword evidence="8 11" id="KW-1133">Transmembrane helix</keyword>